<evidence type="ECO:0000256" key="2">
    <source>
        <dbReference type="ARBA" id="ARBA00022692"/>
    </source>
</evidence>
<dbReference type="FunCoup" id="W2SDX7">
    <property type="interactions" value="31"/>
</dbReference>
<dbReference type="InterPro" id="IPR007568">
    <property type="entry name" value="RTA1"/>
</dbReference>
<keyword evidence="2 5" id="KW-0812">Transmembrane</keyword>
<keyword evidence="4 5" id="KW-0472">Membrane</keyword>
<accession>W2SDX7</accession>
<dbReference type="PANTHER" id="PTHR31465:SF8">
    <property type="entry name" value="DOMAIN PROTEIN, PUTATIVE (AFU_ORTHOLOGUE AFUA_6G14140)-RELATED"/>
    <property type="match status" value="1"/>
</dbReference>
<keyword evidence="7" id="KW-1185">Reference proteome</keyword>
<dbReference type="GeneID" id="19968444"/>
<dbReference type="PANTHER" id="PTHR31465">
    <property type="entry name" value="PROTEIN RTA1-RELATED"/>
    <property type="match status" value="1"/>
</dbReference>
<dbReference type="VEuPathDB" id="FungiDB:HMPREF1541_01105"/>
<dbReference type="GO" id="GO:0005886">
    <property type="term" value="C:plasma membrane"/>
    <property type="evidence" value="ECO:0007669"/>
    <property type="project" value="TreeGrafter"/>
</dbReference>
<evidence type="ECO:0000256" key="4">
    <source>
        <dbReference type="ARBA" id="ARBA00023136"/>
    </source>
</evidence>
<dbReference type="HOGENOM" id="CLU_033465_6_1_1"/>
<dbReference type="STRING" id="1220924.W2SDX7"/>
<feature type="transmembrane region" description="Helical" evidence="5">
    <location>
        <begin position="84"/>
        <end position="108"/>
    </location>
</feature>
<feature type="transmembrane region" description="Helical" evidence="5">
    <location>
        <begin position="26"/>
        <end position="46"/>
    </location>
</feature>
<dbReference type="Pfam" id="PF04479">
    <property type="entry name" value="RTA1"/>
    <property type="match status" value="1"/>
</dbReference>
<protein>
    <recommendedName>
        <fullName evidence="8">RTA1 domain protein</fullName>
    </recommendedName>
</protein>
<evidence type="ECO:0000256" key="3">
    <source>
        <dbReference type="ARBA" id="ARBA00022989"/>
    </source>
</evidence>
<dbReference type="Proteomes" id="UP000030752">
    <property type="component" value="Unassembled WGS sequence"/>
</dbReference>
<evidence type="ECO:0000256" key="1">
    <source>
        <dbReference type="ARBA" id="ARBA00004141"/>
    </source>
</evidence>
<dbReference type="EMBL" id="KB822711">
    <property type="protein sequence ID" value="ETN46916.1"/>
    <property type="molecule type" value="Genomic_DNA"/>
</dbReference>
<dbReference type="eggNOG" id="ENOG502QU4U">
    <property type="taxonomic scope" value="Eukaryota"/>
</dbReference>
<gene>
    <name evidence="6" type="ORF">HMPREF1541_01105</name>
</gene>
<dbReference type="InParanoid" id="W2SDX7"/>
<feature type="transmembrane region" description="Helical" evidence="5">
    <location>
        <begin position="275"/>
        <end position="299"/>
    </location>
</feature>
<keyword evidence="3 5" id="KW-1133">Transmembrane helix</keyword>
<dbReference type="GO" id="GO:0000324">
    <property type="term" value="C:fungal-type vacuole"/>
    <property type="evidence" value="ECO:0007669"/>
    <property type="project" value="TreeGrafter"/>
</dbReference>
<dbReference type="AlphaFoldDB" id="W2SDX7"/>
<comment type="subcellular location">
    <subcellularLocation>
        <location evidence="1">Membrane</location>
        <topology evidence="1">Multi-pass membrane protein</topology>
    </subcellularLocation>
</comment>
<feature type="transmembrane region" description="Helical" evidence="5">
    <location>
        <begin position="229"/>
        <end position="251"/>
    </location>
</feature>
<dbReference type="RefSeq" id="XP_008711628.1">
    <property type="nucleotide sequence ID" value="XM_008713406.1"/>
</dbReference>
<organism evidence="6 7">
    <name type="scientific">Cyphellophora europaea (strain CBS 101466)</name>
    <name type="common">Phialophora europaea</name>
    <dbReference type="NCBI Taxonomy" id="1220924"/>
    <lineage>
        <taxon>Eukaryota</taxon>
        <taxon>Fungi</taxon>
        <taxon>Dikarya</taxon>
        <taxon>Ascomycota</taxon>
        <taxon>Pezizomycotina</taxon>
        <taxon>Eurotiomycetes</taxon>
        <taxon>Chaetothyriomycetidae</taxon>
        <taxon>Chaetothyriales</taxon>
        <taxon>Cyphellophoraceae</taxon>
        <taxon>Cyphellophora</taxon>
    </lineage>
</organism>
<evidence type="ECO:0000313" key="6">
    <source>
        <dbReference type="EMBL" id="ETN46916.1"/>
    </source>
</evidence>
<name>W2SDX7_CYPE1</name>
<dbReference type="OrthoDB" id="4521223at2759"/>
<feature type="transmembrane region" description="Helical" evidence="5">
    <location>
        <begin position="53"/>
        <end position="72"/>
    </location>
</feature>
<sequence length="307" mass="33999">MSGRECTEITPECPIELTLYGYRPVLGANAFLVALFGACFVLQVIMGSMRRTWTFLLALGFATIGETLGYAGRVMMNDNPWSDAGFKTQICCLVLAPSFLAAGIYLTLKHVVLYCGPEHSRLKPRLYPWIFIGCDLFSIVLQACGGGVAAAAGDRGGERNQALLDAGNALIIAGIGFQIATMTVCFVLMAEYYYRFQKAKKLMLQSAGTFSTESEWEKSRSNPTVKRNFRIFIGAVSVAFITTLIRCVYRMPEMAGLSPDDRGWGNKLMRKEAEFLLLDGMMIAIACVLLTVFHPGYFFPPMRSFKR</sequence>
<evidence type="ECO:0000256" key="5">
    <source>
        <dbReference type="SAM" id="Phobius"/>
    </source>
</evidence>
<proteinExistence type="predicted"/>
<feature type="transmembrane region" description="Helical" evidence="5">
    <location>
        <begin position="170"/>
        <end position="194"/>
    </location>
</feature>
<reference evidence="6 7" key="1">
    <citation type="submission" date="2013-03" db="EMBL/GenBank/DDBJ databases">
        <title>The Genome Sequence of Phialophora europaea CBS 101466.</title>
        <authorList>
            <consortium name="The Broad Institute Genomics Platform"/>
            <person name="Cuomo C."/>
            <person name="de Hoog S."/>
            <person name="Gorbushina A."/>
            <person name="Walker B."/>
            <person name="Young S.K."/>
            <person name="Zeng Q."/>
            <person name="Gargeya S."/>
            <person name="Fitzgerald M."/>
            <person name="Haas B."/>
            <person name="Abouelleil A."/>
            <person name="Allen A.W."/>
            <person name="Alvarado L."/>
            <person name="Arachchi H.M."/>
            <person name="Berlin A.M."/>
            <person name="Chapman S.B."/>
            <person name="Gainer-Dewar J."/>
            <person name="Goldberg J."/>
            <person name="Griggs A."/>
            <person name="Gujja S."/>
            <person name="Hansen M."/>
            <person name="Howarth C."/>
            <person name="Imamovic A."/>
            <person name="Ireland A."/>
            <person name="Larimer J."/>
            <person name="McCowan C."/>
            <person name="Murphy C."/>
            <person name="Pearson M."/>
            <person name="Poon T.W."/>
            <person name="Priest M."/>
            <person name="Roberts A."/>
            <person name="Saif S."/>
            <person name="Shea T."/>
            <person name="Sisk P."/>
            <person name="Sykes S."/>
            <person name="Wortman J."/>
            <person name="Nusbaum C."/>
            <person name="Birren B."/>
        </authorList>
    </citation>
    <scope>NUCLEOTIDE SEQUENCE [LARGE SCALE GENOMIC DNA]</scope>
    <source>
        <strain evidence="6 7">CBS 101466</strain>
    </source>
</reference>
<feature type="transmembrane region" description="Helical" evidence="5">
    <location>
        <begin position="129"/>
        <end position="150"/>
    </location>
</feature>
<evidence type="ECO:0008006" key="8">
    <source>
        <dbReference type="Google" id="ProtNLM"/>
    </source>
</evidence>
<evidence type="ECO:0000313" key="7">
    <source>
        <dbReference type="Proteomes" id="UP000030752"/>
    </source>
</evidence>